<evidence type="ECO:0000259" key="1">
    <source>
        <dbReference type="SMART" id="SM00974"/>
    </source>
</evidence>
<evidence type="ECO:0000313" key="3">
    <source>
        <dbReference type="Proteomes" id="UP000304912"/>
    </source>
</evidence>
<dbReference type="OrthoDB" id="8265034at2"/>
<accession>A0A5B7YJ63</accession>
<proteinExistence type="predicted"/>
<organism evidence="2 3">
    <name type="scientific">Salinimonas iocasae</name>
    <dbReference type="NCBI Taxonomy" id="2572577"/>
    <lineage>
        <taxon>Bacteria</taxon>
        <taxon>Pseudomonadati</taxon>
        <taxon>Pseudomonadota</taxon>
        <taxon>Gammaproteobacteria</taxon>
        <taxon>Alteromonadales</taxon>
        <taxon>Alteromonadaceae</taxon>
        <taxon>Alteromonas/Salinimonas group</taxon>
        <taxon>Salinimonas</taxon>
    </lineage>
</organism>
<dbReference type="AlphaFoldDB" id="A0A5B7YJ63"/>
<dbReference type="Proteomes" id="UP000304912">
    <property type="component" value="Plasmid plas12"/>
</dbReference>
<reference evidence="2 3" key="1">
    <citation type="submission" date="2019-04" db="EMBL/GenBank/DDBJ databases">
        <title>Salinimonas iocasae sp. nov., a halophilic bacterium isolated from the outer tube casing of tubeworms in Okinawa Trough.</title>
        <authorList>
            <person name="Zhang H."/>
            <person name="Wang H."/>
            <person name="Li C."/>
        </authorList>
    </citation>
    <scope>NUCLEOTIDE SEQUENCE [LARGE SCALE GENOMIC DNA]</scope>
    <source>
        <strain evidence="2 3">KX18D6</strain>
        <plasmid evidence="2 3">plas12</plasmid>
    </source>
</reference>
<name>A0A5B7YJ63_9ALTE</name>
<geneLocation type="plasmid" evidence="2 3">
    <name>plas12</name>
</geneLocation>
<feature type="domain" description="Bacteriophage T5 Orf172 DNA-binding" evidence="1">
    <location>
        <begin position="23"/>
        <end position="95"/>
    </location>
</feature>
<protein>
    <submittedName>
        <fullName evidence="2">GIY-YIG nuclease family protein</fullName>
    </submittedName>
</protein>
<dbReference type="RefSeq" id="WP_139758257.1">
    <property type="nucleotide sequence ID" value="NZ_CP039853.1"/>
</dbReference>
<sequence>MYREYREYDPNKKSGFVYLIETPCLPNWVKIGFSNHPERRIKGLNTAVPEPFRLIQAWVVNDYKAAETVCHKFFDNFRSESGTEHFRLQSGVERHDYLDVYTGVITDFKDRDSELISDIDFVLKDNGFGAEKCAILDRNNNILE</sequence>
<dbReference type="SMART" id="SM00974">
    <property type="entry name" value="T5orf172"/>
    <property type="match status" value="1"/>
</dbReference>
<dbReference type="KEGG" id="salk:FBQ74_18800"/>
<dbReference type="EMBL" id="CP039853">
    <property type="protein sequence ID" value="QCZ95571.1"/>
    <property type="molecule type" value="Genomic_DNA"/>
</dbReference>
<keyword evidence="2" id="KW-0614">Plasmid</keyword>
<dbReference type="InterPro" id="IPR018306">
    <property type="entry name" value="Phage_T5_Orf172_DNA-bd"/>
</dbReference>
<keyword evidence="3" id="KW-1185">Reference proteome</keyword>
<evidence type="ECO:0000313" key="2">
    <source>
        <dbReference type="EMBL" id="QCZ95571.1"/>
    </source>
</evidence>
<dbReference type="Pfam" id="PF10544">
    <property type="entry name" value="T5orf172"/>
    <property type="match status" value="1"/>
</dbReference>
<gene>
    <name evidence="2" type="ORF">FBQ74_18800</name>
</gene>